<organism evidence="1 2">
    <name type="scientific">Chryseobacterium endophyticum</name>
    <dbReference type="NCBI Taxonomy" id="1854762"/>
    <lineage>
        <taxon>Bacteria</taxon>
        <taxon>Pseudomonadati</taxon>
        <taxon>Bacteroidota</taxon>
        <taxon>Flavobacteriia</taxon>
        <taxon>Flavobacteriales</taxon>
        <taxon>Weeksellaceae</taxon>
        <taxon>Chryseobacterium group</taxon>
        <taxon>Chryseobacterium</taxon>
    </lineage>
</organism>
<dbReference type="RefSeq" id="WP_345767753.1">
    <property type="nucleotide sequence ID" value="NZ_CP154834.1"/>
</dbReference>
<dbReference type="InterPro" id="IPR022385">
    <property type="entry name" value="Rhs_assc_core"/>
</dbReference>
<dbReference type="AlphaFoldDB" id="A0AAU6WVL5"/>
<dbReference type="NCBIfam" id="TIGR03696">
    <property type="entry name" value="Rhs_assc_core"/>
    <property type="match status" value="1"/>
</dbReference>
<dbReference type="Gene3D" id="2.180.10.10">
    <property type="entry name" value="RHS repeat-associated core"/>
    <property type="match status" value="1"/>
</dbReference>
<name>A0AAU6WVL5_9FLAO</name>
<protein>
    <submittedName>
        <fullName evidence="1">RHS repeat-associated core domain-containing protein</fullName>
    </submittedName>
</protein>
<proteinExistence type="predicted"/>
<accession>A0AAU6WVL5</accession>
<dbReference type="Proteomes" id="UP001463665">
    <property type="component" value="Chromosome"/>
</dbReference>
<evidence type="ECO:0000313" key="1">
    <source>
        <dbReference type="EMBL" id="XAO76406.1"/>
    </source>
</evidence>
<sequence>MVEQQEPTAYVNPYKFNAKELDDETGLYYYGVRYYNPRDKYLVQDRSTGRLQSSN</sequence>
<gene>
    <name evidence="1" type="ORF">AAFP95_01755</name>
</gene>
<evidence type="ECO:0000313" key="2">
    <source>
        <dbReference type="Proteomes" id="UP001463665"/>
    </source>
</evidence>
<reference evidence="1 2" key="1">
    <citation type="submission" date="2024-04" db="EMBL/GenBank/DDBJ databases">
        <title>Genome sequencing and assembly of rice foliar adapted Chryseobacterium endophyticum OsEnb-ALM-A6.</title>
        <authorList>
            <person name="Kumar S."/>
            <person name="Javed M."/>
            <person name="Chouhan V."/>
            <person name="Charishma K."/>
            <person name="Patel A."/>
            <person name="Kumar M."/>
            <person name="Sahu K.P."/>
            <person name="Kumar A."/>
        </authorList>
    </citation>
    <scope>NUCLEOTIDE SEQUENCE [LARGE SCALE GENOMIC DNA]</scope>
    <source>
        <strain evidence="1 2">OsEnb-ALM-A6</strain>
    </source>
</reference>
<dbReference type="EMBL" id="CP154834">
    <property type="protein sequence ID" value="XAO76406.1"/>
    <property type="molecule type" value="Genomic_DNA"/>
</dbReference>
<keyword evidence="2" id="KW-1185">Reference proteome</keyword>